<dbReference type="Proteomes" id="UP000075221">
    <property type="component" value="Chromosome"/>
</dbReference>
<evidence type="ECO:0000256" key="4">
    <source>
        <dbReference type="ARBA" id="ARBA00022679"/>
    </source>
</evidence>
<name>A0AAC8YGN2_9ACTN</name>
<keyword evidence="11" id="KW-1185">Reference proteome</keyword>
<dbReference type="InterPro" id="IPR004838">
    <property type="entry name" value="NHTrfase_class1_PyrdxlP-BS"/>
</dbReference>
<dbReference type="InterPro" id="IPR004839">
    <property type="entry name" value="Aminotransferase_I/II_large"/>
</dbReference>
<evidence type="ECO:0000256" key="3">
    <source>
        <dbReference type="ARBA" id="ARBA00022576"/>
    </source>
</evidence>
<dbReference type="PANTHER" id="PTHR46383">
    <property type="entry name" value="ASPARTATE AMINOTRANSFERASE"/>
    <property type="match status" value="1"/>
</dbReference>
<dbReference type="PROSITE" id="PS00105">
    <property type="entry name" value="AA_TRANSFER_CLASS_1"/>
    <property type="match status" value="1"/>
</dbReference>
<dbReference type="GO" id="GO:0006520">
    <property type="term" value="P:amino acid metabolic process"/>
    <property type="evidence" value="ECO:0007669"/>
    <property type="project" value="InterPro"/>
</dbReference>
<dbReference type="EMBL" id="CP014352">
    <property type="protein sequence ID" value="AMS06331.1"/>
    <property type="molecule type" value="Genomic_DNA"/>
</dbReference>
<dbReference type="Gene3D" id="3.90.1150.10">
    <property type="entry name" value="Aspartate Aminotransferase, domain 1"/>
    <property type="match status" value="1"/>
</dbReference>
<sequence>MREDAARFLAPRHRVRPHSILADAVAAGQRAGLDDLINFSIGDPDITTDQRITRAAMDDALAGHTHYTPPHGDPELVAAIVEAQRADYGVDVEPGQVLVTASACHAMALACMAVLDPDLPPARRREVIVPEPYFNCYDGQIEQAGGVPVHVPTSEADGFQLRPEALEAAITPRTRAIILNTPTNPSGVCWSREAQLVIARVAAEHDLLVLADDIYTAFSYAEPFIPFATLPGMAERTVTVRSFSKNYAMTGWRIGYAMGPAPIIGAMTDINENIVYTAPAPSQRAALAAIRLRHEIMPPIAELYRSRLMAAYREICDTPRMHALEPGGAIYLWVNIADTGLSSAEVMDAMLHQAHVLTIPGPAFGASGEGYLRLAATLDVKRIHEAFARIRRMEIFGG</sequence>
<evidence type="ECO:0000313" key="9">
    <source>
        <dbReference type="EMBL" id="AOZ47785.1"/>
    </source>
</evidence>
<keyword evidence="4 6" id="KW-0808">Transferase</keyword>
<keyword evidence="5" id="KW-0663">Pyridoxal phosphate</keyword>
<dbReference type="EC" id="2.6.1.-" evidence="6"/>
<dbReference type="GO" id="GO:0008483">
    <property type="term" value="F:transaminase activity"/>
    <property type="evidence" value="ECO:0007669"/>
    <property type="project" value="UniProtKB-KW"/>
</dbReference>
<evidence type="ECO:0000256" key="6">
    <source>
        <dbReference type="RuleBase" id="RU000481"/>
    </source>
</evidence>
<dbReference type="Pfam" id="PF00155">
    <property type="entry name" value="Aminotran_1_2"/>
    <property type="match status" value="1"/>
</dbReference>
<dbReference type="FunFam" id="3.40.640.10:FF:000033">
    <property type="entry name" value="Aspartate aminotransferase"/>
    <property type="match status" value="1"/>
</dbReference>
<evidence type="ECO:0000313" key="8">
    <source>
        <dbReference type="EMBL" id="AMS06331.1"/>
    </source>
</evidence>
<comment type="cofactor">
    <cofactor evidence="1 6">
        <name>pyridoxal 5'-phosphate</name>
        <dbReference type="ChEBI" id="CHEBI:597326"/>
    </cofactor>
</comment>
<dbReference type="AlphaFoldDB" id="A0AAC8YGN2"/>
<dbReference type="GO" id="GO:0030170">
    <property type="term" value="F:pyridoxal phosphate binding"/>
    <property type="evidence" value="ECO:0007669"/>
    <property type="project" value="InterPro"/>
</dbReference>
<evidence type="ECO:0000256" key="1">
    <source>
        <dbReference type="ARBA" id="ARBA00001933"/>
    </source>
</evidence>
<evidence type="ECO:0000256" key="5">
    <source>
        <dbReference type="ARBA" id="ARBA00022898"/>
    </source>
</evidence>
<dbReference type="InterPro" id="IPR015421">
    <property type="entry name" value="PyrdxlP-dep_Trfase_major"/>
</dbReference>
<dbReference type="InterPro" id="IPR050596">
    <property type="entry name" value="AspAT/PAT-like"/>
</dbReference>
<evidence type="ECO:0000259" key="7">
    <source>
        <dbReference type="Pfam" id="PF00155"/>
    </source>
</evidence>
<reference evidence="8 10" key="2">
    <citation type="submission" date="2016-02" db="EMBL/GenBank/DDBJ databases">
        <title>Complete Genome Sequence of Propionibacterium acidipropionici ATCC 55737.</title>
        <authorList>
            <person name="Luna Flores C.H."/>
            <person name="Nielsen L.K."/>
            <person name="Marcellin E."/>
        </authorList>
    </citation>
    <scope>NUCLEOTIDE SEQUENCE [LARGE SCALE GENOMIC DNA]</scope>
    <source>
        <strain evidence="8 10">ATCC 55737</strain>
    </source>
</reference>
<dbReference type="SUPFAM" id="SSF53383">
    <property type="entry name" value="PLP-dependent transferases"/>
    <property type="match status" value="1"/>
</dbReference>
<evidence type="ECO:0000313" key="11">
    <source>
        <dbReference type="Proteomes" id="UP000178666"/>
    </source>
</evidence>
<accession>A0AAC8YGN2</accession>
<reference evidence="9 11" key="1">
    <citation type="journal article" date="2016" name="Plant Dis.">
        <title>Improved production of propionic acid using genome shuffling.</title>
        <authorList>
            <person name="Luna-Flores C.H."/>
            <person name="Palfreyman R.W."/>
            <person name="Kromer J.O."/>
            <person name="Nielsen L.K."/>
            <person name="Marcellin E."/>
        </authorList>
    </citation>
    <scope>NUCLEOTIDE SEQUENCE [LARGE SCALE GENOMIC DNA]</scope>
    <source>
        <strain evidence="9 11">F3E8</strain>
    </source>
</reference>
<dbReference type="Gene3D" id="3.40.640.10">
    <property type="entry name" value="Type I PLP-dependent aspartate aminotransferase-like (Major domain)"/>
    <property type="match status" value="1"/>
</dbReference>
<gene>
    <name evidence="9" type="ORF">A8L58_15105</name>
    <name evidence="8" type="ORF">AXH35_13650</name>
</gene>
<dbReference type="InterPro" id="IPR015424">
    <property type="entry name" value="PyrdxlP-dep_Trfase"/>
</dbReference>
<dbReference type="Proteomes" id="UP000178666">
    <property type="component" value="Chromosome"/>
</dbReference>
<dbReference type="RefSeq" id="WP_062820205.1">
    <property type="nucleotide sequence ID" value="NZ_CP014352.1"/>
</dbReference>
<organism evidence="8 10">
    <name type="scientific">Acidipropionibacterium acidipropionici</name>
    <dbReference type="NCBI Taxonomy" id="1748"/>
    <lineage>
        <taxon>Bacteria</taxon>
        <taxon>Bacillati</taxon>
        <taxon>Actinomycetota</taxon>
        <taxon>Actinomycetes</taxon>
        <taxon>Propionibacteriales</taxon>
        <taxon>Propionibacteriaceae</taxon>
        <taxon>Acidipropionibacterium</taxon>
    </lineage>
</organism>
<dbReference type="EMBL" id="CP015970">
    <property type="protein sequence ID" value="AOZ47785.1"/>
    <property type="molecule type" value="Genomic_DNA"/>
</dbReference>
<proteinExistence type="inferred from homology"/>
<evidence type="ECO:0000256" key="2">
    <source>
        <dbReference type="ARBA" id="ARBA00007441"/>
    </source>
</evidence>
<feature type="domain" description="Aminotransferase class I/classII large" evidence="7">
    <location>
        <begin position="35"/>
        <end position="390"/>
    </location>
</feature>
<dbReference type="InterPro" id="IPR015422">
    <property type="entry name" value="PyrdxlP-dep_Trfase_small"/>
</dbReference>
<evidence type="ECO:0000313" key="10">
    <source>
        <dbReference type="Proteomes" id="UP000075221"/>
    </source>
</evidence>
<comment type="similarity">
    <text evidence="2 6">Belongs to the class-I pyridoxal-phosphate-dependent aminotransferase family.</text>
</comment>
<dbReference type="PANTHER" id="PTHR46383:SF1">
    <property type="entry name" value="ASPARTATE AMINOTRANSFERASE"/>
    <property type="match status" value="1"/>
</dbReference>
<keyword evidence="3 6" id="KW-0032">Aminotransferase</keyword>
<dbReference type="CDD" id="cd00609">
    <property type="entry name" value="AAT_like"/>
    <property type="match status" value="1"/>
</dbReference>
<protein>
    <recommendedName>
        <fullName evidence="6">Aminotransferase</fullName>
        <ecNumber evidence="6">2.6.1.-</ecNumber>
    </recommendedName>
</protein>